<protein>
    <submittedName>
        <fullName evidence="2">Uncharacterized protein</fullName>
    </submittedName>
</protein>
<name>A0AAV3F3H1_9FLAO</name>
<feature type="transmembrane region" description="Helical" evidence="1">
    <location>
        <begin position="6"/>
        <end position="28"/>
    </location>
</feature>
<dbReference type="Proteomes" id="UP000004834">
    <property type="component" value="Unassembled WGS sequence"/>
</dbReference>
<dbReference type="RefSeq" id="WP_006259024.1">
    <property type="nucleotide sequence ID" value="NZ_JH590837.1"/>
</dbReference>
<sequence length="73" mass="8373">MKPSIFIIQIITLSVSIYFNSLAIDYLIQYIHTDLDHIFGIALGITVISSIITLLTFTYFIWGIVQHITKRIT</sequence>
<dbReference type="GeneID" id="66975746"/>
<proteinExistence type="predicted"/>
<accession>A0AAV3F3H1</accession>
<feature type="transmembrane region" description="Helical" evidence="1">
    <location>
        <begin position="40"/>
        <end position="62"/>
    </location>
</feature>
<evidence type="ECO:0000256" key="1">
    <source>
        <dbReference type="SAM" id="Phobius"/>
    </source>
</evidence>
<dbReference type="AlphaFoldDB" id="A0AAV3F3H1"/>
<dbReference type="EMBL" id="AGEE01000017">
    <property type="protein sequence ID" value="EHO12560.1"/>
    <property type="molecule type" value="Genomic_DNA"/>
</dbReference>
<evidence type="ECO:0000313" key="2">
    <source>
        <dbReference type="EMBL" id="EHO12560.1"/>
    </source>
</evidence>
<comment type="caution">
    <text evidence="2">The sequence shown here is derived from an EMBL/GenBank/DDBJ whole genome shotgun (WGS) entry which is preliminary data.</text>
</comment>
<keyword evidence="1" id="KW-1133">Transmembrane helix</keyword>
<organism evidence="2 3">
    <name type="scientific">Myroides odoratimimus CIP 101113</name>
    <dbReference type="NCBI Taxonomy" id="883154"/>
    <lineage>
        <taxon>Bacteria</taxon>
        <taxon>Pseudomonadati</taxon>
        <taxon>Bacteroidota</taxon>
        <taxon>Flavobacteriia</taxon>
        <taxon>Flavobacteriales</taxon>
        <taxon>Flavobacteriaceae</taxon>
        <taxon>Myroides</taxon>
    </lineage>
</organism>
<reference evidence="2 3" key="1">
    <citation type="submission" date="2011-11" db="EMBL/GenBank/DDBJ databases">
        <title>The Genome Sequence of Myroides odoratimimus CIP 101113.</title>
        <authorList>
            <person name="Earl A."/>
            <person name="Ward D."/>
            <person name="Feldgarden M."/>
            <person name="Gevers D."/>
            <person name="Huys G."/>
            <person name="Young S.K."/>
            <person name="Zeng Q."/>
            <person name="Gargeya S."/>
            <person name="Fitzgerald M."/>
            <person name="Haas B."/>
            <person name="Abouelleil A."/>
            <person name="Alvarado L."/>
            <person name="Arachchi H.M."/>
            <person name="Berlin A."/>
            <person name="Brown A."/>
            <person name="Chapman S.B."/>
            <person name="Chen Z."/>
            <person name="Dunbar C."/>
            <person name="Freedman E."/>
            <person name="Gearin G."/>
            <person name="Goldberg J."/>
            <person name="Griggs A."/>
            <person name="Gujja S."/>
            <person name="Heiman D."/>
            <person name="Howarth C."/>
            <person name="Larson L."/>
            <person name="Lui A."/>
            <person name="MacDonald P.J.P."/>
            <person name="Montmayeur A."/>
            <person name="Murphy C."/>
            <person name="Neiman D."/>
            <person name="Pearson M."/>
            <person name="Priest M."/>
            <person name="Roberts A."/>
            <person name="Saif S."/>
            <person name="Shea T."/>
            <person name="Shenoy N."/>
            <person name="Sisk P."/>
            <person name="Stolte C."/>
            <person name="Sykes S."/>
            <person name="Wortman J."/>
            <person name="Nusbaum C."/>
            <person name="Birren B."/>
        </authorList>
    </citation>
    <scope>NUCLEOTIDE SEQUENCE [LARGE SCALE GENOMIC DNA]</scope>
    <source>
        <strain evidence="2 3">CIP 101113</strain>
    </source>
</reference>
<gene>
    <name evidence="2" type="ORF">HMPREF9715_01715</name>
</gene>
<evidence type="ECO:0000313" key="3">
    <source>
        <dbReference type="Proteomes" id="UP000004834"/>
    </source>
</evidence>
<keyword evidence="1" id="KW-0472">Membrane</keyword>
<keyword evidence="1" id="KW-0812">Transmembrane</keyword>